<dbReference type="eggNOG" id="ENOG502SSM4">
    <property type="taxonomic scope" value="Eukaryota"/>
</dbReference>
<dbReference type="KEGG" id="gtr:GLOTRDRAFT_30860"/>
<gene>
    <name evidence="1" type="ORF">GLOTRDRAFT_30860</name>
</gene>
<sequence length="212" mass="24926">MLNSETGLATVQQAMPKSPPTLMPGDLTPVILCKWYYTCHIYAMHKELDANKQVSRVAWGMQDDCLADWYRSDQDRIDRLTLDACITEMKSLYLRDDWEDDLREEILKSTQKEILKSTQNNELFWNWVNRIQSTNSLLKETTSHLTNQSLRFHFEVHMNAETKRYCKKDTRELKALAFKPWINAVRLLDEEHAHDKRNQTEAIADAVHRQGQ</sequence>
<evidence type="ECO:0000313" key="2">
    <source>
        <dbReference type="Proteomes" id="UP000030669"/>
    </source>
</evidence>
<proteinExistence type="predicted"/>
<organism evidence="1 2">
    <name type="scientific">Gloeophyllum trabeum (strain ATCC 11539 / FP-39264 / Madison 617)</name>
    <name type="common">Brown rot fungus</name>
    <dbReference type="NCBI Taxonomy" id="670483"/>
    <lineage>
        <taxon>Eukaryota</taxon>
        <taxon>Fungi</taxon>
        <taxon>Dikarya</taxon>
        <taxon>Basidiomycota</taxon>
        <taxon>Agaricomycotina</taxon>
        <taxon>Agaricomycetes</taxon>
        <taxon>Gloeophyllales</taxon>
        <taxon>Gloeophyllaceae</taxon>
        <taxon>Gloeophyllum</taxon>
    </lineage>
</organism>
<dbReference type="AlphaFoldDB" id="S7S3J7"/>
<accession>S7S3J7</accession>
<dbReference type="OMA" id="FEWAIEC"/>
<reference evidence="1 2" key="1">
    <citation type="journal article" date="2012" name="Science">
        <title>The Paleozoic origin of enzymatic lignin decomposition reconstructed from 31 fungal genomes.</title>
        <authorList>
            <person name="Floudas D."/>
            <person name="Binder M."/>
            <person name="Riley R."/>
            <person name="Barry K."/>
            <person name="Blanchette R.A."/>
            <person name="Henrissat B."/>
            <person name="Martinez A.T."/>
            <person name="Otillar R."/>
            <person name="Spatafora J.W."/>
            <person name="Yadav J.S."/>
            <person name="Aerts A."/>
            <person name="Benoit I."/>
            <person name="Boyd A."/>
            <person name="Carlson A."/>
            <person name="Copeland A."/>
            <person name="Coutinho P.M."/>
            <person name="de Vries R.P."/>
            <person name="Ferreira P."/>
            <person name="Findley K."/>
            <person name="Foster B."/>
            <person name="Gaskell J."/>
            <person name="Glotzer D."/>
            <person name="Gorecki P."/>
            <person name="Heitman J."/>
            <person name="Hesse C."/>
            <person name="Hori C."/>
            <person name="Igarashi K."/>
            <person name="Jurgens J.A."/>
            <person name="Kallen N."/>
            <person name="Kersten P."/>
            <person name="Kohler A."/>
            <person name="Kuees U."/>
            <person name="Kumar T.K.A."/>
            <person name="Kuo A."/>
            <person name="LaButti K."/>
            <person name="Larrondo L.F."/>
            <person name="Lindquist E."/>
            <person name="Ling A."/>
            <person name="Lombard V."/>
            <person name="Lucas S."/>
            <person name="Lundell T."/>
            <person name="Martin R."/>
            <person name="McLaughlin D.J."/>
            <person name="Morgenstern I."/>
            <person name="Morin E."/>
            <person name="Murat C."/>
            <person name="Nagy L.G."/>
            <person name="Nolan M."/>
            <person name="Ohm R.A."/>
            <person name="Patyshakuliyeva A."/>
            <person name="Rokas A."/>
            <person name="Ruiz-Duenas F.J."/>
            <person name="Sabat G."/>
            <person name="Salamov A."/>
            <person name="Samejima M."/>
            <person name="Schmutz J."/>
            <person name="Slot J.C."/>
            <person name="St John F."/>
            <person name="Stenlid J."/>
            <person name="Sun H."/>
            <person name="Sun S."/>
            <person name="Syed K."/>
            <person name="Tsang A."/>
            <person name="Wiebenga A."/>
            <person name="Young D."/>
            <person name="Pisabarro A."/>
            <person name="Eastwood D.C."/>
            <person name="Martin F."/>
            <person name="Cullen D."/>
            <person name="Grigoriev I.V."/>
            <person name="Hibbett D.S."/>
        </authorList>
    </citation>
    <scope>NUCLEOTIDE SEQUENCE [LARGE SCALE GENOMIC DNA]</scope>
    <source>
        <strain evidence="1 2">ATCC 11539</strain>
    </source>
</reference>
<dbReference type="EMBL" id="KB469296">
    <property type="protein sequence ID" value="EPQ60409.1"/>
    <property type="molecule type" value="Genomic_DNA"/>
</dbReference>
<keyword evidence="2" id="KW-1185">Reference proteome</keyword>
<dbReference type="Proteomes" id="UP000030669">
    <property type="component" value="Unassembled WGS sequence"/>
</dbReference>
<name>S7S3J7_GLOTA</name>
<dbReference type="RefSeq" id="XP_007860219.1">
    <property type="nucleotide sequence ID" value="XM_007862028.1"/>
</dbReference>
<dbReference type="OrthoDB" id="2369050at2759"/>
<dbReference type="GeneID" id="19305357"/>
<evidence type="ECO:0000313" key="1">
    <source>
        <dbReference type="EMBL" id="EPQ60409.1"/>
    </source>
</evidence>
<protein>
    <submittedName>
        <fullName evidence="1">Uncharacterized protein</fullName>
    </submittedName>
</protein>
<dbReference type="HOGENOM" id="CLU_1299832_0_0_1"/>